<gene>
    <name evidence="4" type="ORF">AYBTSS11_LOCUS781</name>
</gene>
<dbReference type="InterPro" id="IPR001360">
    <property type="entry name" value="Glyco_hydro_1"/>
</dbReference>
<dbReference type="Gene3D" id="3.20.20.80">
    <property type="entry name" value="Glycosidases"/>
    <property type="match status" value="1"/>
</dbReference>
<keyword evidence="2" id="KW-0378">Hydrolase</keyword>
<dbReference type="Pfam" id="PF00232">
    <property type="entry name" value="Glyco_hydro_1"/>
    <property type="match status" value="1"/>
</dbReference>
<evidence type="ECO:0000313" key="4">
    <source>
        <dbReference type="EMBL" id="CAJ1806546.1"/>
    </source>
</evidence>
<dbReference type="Gramene" id="rna-AYBTSS11_LOCUS781">
    <property type="protein sequence ID" value="CAJ1806546.1"/>
    <property type="gene ID" value="gene-AYBTSS11_LOCUS781"/>
</dbReference>
<dbReference type="GO" id="GO:0005975">
    <property type="term" value="P:carbohydrate metabolic process"/>
    <property type="evidence" value="ECO:0007669"/>
    <property type="project" value="InterPro"/>
</dbReference>
<evidence type="ECO:0000256" key="1">
    <source>
        <dbReference type="ARBA" id="ARBA00010838"/>
    </source>
</evidence>
<name>A0AA86V8S6_9FABA</name>
<dbReference type="InterPro" id="IPR017853">
    <property type="entry name" value="GH"/>
</dbReference>
<reference evidence="4" key="1">
    <citation type="submission" date="2023-10" db="EMBL/GenBank/DDBJ databases">
        <authorList>
            <person name="Domelevo Entfellner J.-B."/>
        </authorList>
    </citation>
    <scope>NUCLEOTIDE SEQUENCE</scope>
</reference>
<dbReference type="GO" id="GO:0008422">
    <property type="term" value="F:beta-glucosidase activity"/>
    <property type="evidence" value="ECO:0007669"/>
    <property type="project" value="TreeGrafter"/>
</dbReference>
<dbReference type="EMBL" id="OY731398">
    <property type="protein sequence ID" value="CAJ1806546.1"/>
    <property type="molecule type" value="Genomic_DNA"/>
</dbReference>
<evidence type="ECO:0000313" key="5">
    <source>
        <dbReference type="Proteomes" id="UP001189624"/>
    </source>
</evidence>
<dbReference type="PROSITE" id="PS00653">
    <property type="entry name" value="GLYCOSYL_HYDROL_F1_2"/>
    <property type="match status" value="1"/>
</dbReference>
<evidence type="ECO:0000256" key="2">
    <source>
        <dbReference type="ARBA" id="ARBA00022801"/>
    </source>
</evidence>
<dbReference type="Proteomes" id="UP001189624">
    <property type="component" value="Chromosome 1"/>
</dbReference>
<evidence type="ECO:0008006" key="6">
    <source>
        <dbReference type="Google" id="ProtNLM"/>
    </source>
</evidence>
<protein>
    <recommendedName>
        <fullName evidence="6">Beta-glucosidase</fullName>
    </recommendedName>
</protein>
<dbReference type="PANTHER" id="PTHR10353">
    <property type="entry name" value="GLYCOSYL HYDROLASE"/>
    <property type="match status" value="1"/>
</dbReference>
<proteinExistence type="inferred from homology"/>
<keyword evidence="5" id="KW-1185">Reference proteome</keyword>
<dbReference type="AlphaFoldDB" id="A0AA86V8S6"/>
<dbReference type="SUPFAM" id="SSF51445">
    <property type="entry name" value="(Trans)glycosidases"/>
    <property type="match status" value="1"/>
</dbReference>
<organism evidence="4 5">
    <name type="scientific">Sphenostylis stenocarpa</name>
    <dbReference type="NCBI Taxonomy" id="92480"/>
    <lineage>
        <taxon>Eukaryota</taxon>
        <taxon>Viridiplantae</taxon>
        <taxon>Streptophyta</taxon>
        <taxon>Embryophyta</taxon>
        <taxon>Tracheophyta</taxon>
        <taxon>Spermatophyta</taxon>
        <taxon>Magnoliopsida</taxon>
        <taxon>eudicotyledons</taxon>
        <taxon>Gunneridae</taxon>
        <taxon>Pentapetalae</taxon>
        <taxon>rosids</taxon>
        <taxon>fabids</taxon>
        <taxon>Fabales</taxon>
        <taxon>Fabaceae</taxon>
        <taxon>Papilionoideae</taxon>
        <taxon>50 kb inversion clade</taxon>
        <taxon>NPAAA clade</taxon>
        <taxon>indigoferoid/millettioid clade</taxon>
        <taxon>Phaseoleae</taxon>
        <taxon>Sphenostylis</taxon>
    </lineage>
</organism>
<evidence type="ECO:0000256" key="3">
    <source>
        <dbReference type="RuleBase" id="RU003690"/>
    </source>
</evidence>
<dbReference type="InterPro" id="IPR033132">
    <property type="entry name" value="GH_1_N_CS"/>
</dbReference>
<dbReference type="PANTHER" id="PTHR10353:SF208">
    <property type="entry name" value="GLYCOSIDE HYDROLASE FAMILY 1 PROTEIN"/>
    <property type="match status" value="1"/>
</dbReference>
<sequence>MTLTEHKHRDEFPPDFVFGASTSAYQVEGAANEDGRKPSIMDTFAHAKQGNEYVGDGDVACDHYHKYKEDVQLMVDMGLEAYRFSISWSRLIPDGRGRVNLRGLQYYNNLINELISHGIQPHVTLLHFDLPQTLEDEYQGWLSRRVVQDFTAYADVSFREFGDRVKHWTTVNEANAYAIFGYDVGISPPQRCSPSSLVNCSKGNSSTEPYLAAHHILLAHASAARLYRKKYQRGIIGLNILLFGYVPKTNSIDDVRAAQRARDYNIGWFMYPITFGDYPDIMRKNAGTRLPSFTKKESNMIRNSIDFL</sequence>
<accession>A0AA86V8S6</accession>
<comment type="similarity">
    <text evidence="1 3">Belongs to the glycosyl hydrolase 1 family.</text>
</comment>